<sequence length="504" mass="54097">MASGCTQDVFTGAGTSRREQQQWNALLGRRGFIFKGKWHGAPVAVKVVRLPLRVRQHSDGAQPKSVSPISHYVAHPNLVELYTYKWTVVTRERNFVSGSLRSPGSSIPVNLRQALQLAGATTAACARDERHGELLEVVTVAELCQEGTLRDHIDIMYNMGSCPISGAPSCEGQGLPSRAPSECAFPVMDQASLDGDCGGADDEVALMPEEAASMVHGGVPPTAARLQVVEQSAERSLARADCSIPENFIHFTGSSKPSELHDSDGELALNLTTLLEVGRGLTFLHASGIVHGNLSSSTVLLRNSTLDRRGFIAKIGHGGDGRVPVPAGKSAGEFHEPTQADDVYAFGALMVEMVTGKCPDRSSDGQAAILEFVRRSLPSAYKLLVRQCLALEAVFRPSMAEVVYSLGVLEEQMRETCALSEVDILFSMFNDQGPATPPACKGPPRRRPRQSPTSSPGSPPASAAVRADLASIDALFGRCLEQRPRVHSKGDPFHVQQTRWSSGL</sequence>
<feature type="region of interest" description="Disordered" evidence="1">
    <location>
        <begin position="435"/>
        <end position="464"/>
    </location>
</feature>
<dbReference type="SUPFAM" id="SSF56112">
    <property type="entry name" value="Protein kinase-like (PK-like)"/>
    <property type="match status" value="1"/>
</dbReference>
<evidence type="ECO:0000313" key="4">
    <source>
        <dbReference type="Proteomes" id="UP001491310"/>
    </source>
</evidence>
<dbReference type="EMBL" id="JALJOT010000006">
    <property type="protein sequence ID" value="KAK9909761.1"/>
    <property type="molecule type" value="Genomic_DNA"/>
</dbReference>
<gene>
    <name evidence="3" type="ORF">WJX75_007080</name>
</gene>
<dbReference type="PROSITE" id="PS50011">
    <property type="entry name" value="PROTEIN_KINASE_DOM"/>
    <property type="match status" value="1"/>
</dbReference>
<evidence type="ECO:0000313" key="3">
    <source>
        <dbReference type="EMBL" id="KAK9909761.1"/>
    </source>
</evidence>
<reference evidence="3 4" key="1">
    <citation type="journal article" date="2024" name="Nat. Commun.">
        <title>Phylogenomics reveals the evolutionary origins of lichenization in chlorophyte algae.</title>
        <authorList>
            <person name="Puginier C."/>
            <person name="Libourel C."/>
            <person name="Otte J."/>
            <person name="Skaloud P."/>
            <person name="Haon M."/>
            <person name="Grisel S."/>
            <person name="Petersen M."/>
            <person name="Berrin J.G."/>
            <person name="Delaux P.M."/>
            <person name="Dal Grande F."/>
            <person name="Keller J."/>
        </authorList>
    </citation>
    <scope>NUCLEOTIDE SEQUENCE [LARGE SCALE GENOMIC DNA]</scope>
    <source>
        <strain evidence="3 4">SAG 216-7</strain>
    </source>
</reference>
<keyword evidence="4" id="KW-1185">Reference proteome</keyword>
<feature type="compositionally biased region" description="Low complexity" evidence="1">
    <location>
        <begin position="450"/>
        <end position="464"/>
    </location>
</feature>
<proteinExistence type="predicted"/>
<dbReference type="InterPro" id="IPR051681">
    <property type="entry name" value="Ser/Thr_Kinases-Pseudokinases"/>
</dbReference>
<feature type="domain" description="Protein kinase" evidence="2">
    <location>
        <begin position="1"/>
        <end position="409"/>
    </location>
</feature>
<accession>A0ABR2YS42</accession>
<name>A0ABR2YS42_9CHLO</name>
<dbReference type="PANTHER" id="PTHR44329:SF214">
    <property type="entry name" value="PROTEIN KINASE DOMAIN-CONTAINING PROTEIN"/>
    <property type="match status" value="1"/>
</dbReference>
<protein>
    <recommendedName>
        <fullName evidence="2">Protein kinase domain-containing protein</fullName>
    </recommendedName>
</protein>
<dbReference type="PANTHER" id="PTHR44329">
    <property type="entry name" value="SERINE/THREONINE-PROTEIN KINASE TNNI3K-RELATED"/>
    <property type="match status" value="1"/>
</dbReference>
<evidence type="ECO:0000259" key="2">
    <source>
        <dbReference type="PROSITE" id="PS50011"/>
    </source>
</evidence>
<comment type="caution">
    <text evidence="3">The sequence shown here is derived from an EMBL/GenBank/DDBJ whole genome shotgun (WGS) entry which is preliminary data.</text>
</comment>
<dbReference type="Proteomes" id="UP001491310">
    <property type="component" value="Unassembled WGS sequence"/>
</dbReference>
<dbReference type="InterPro" id="IPR011009">
    <property type="entry name" value="Kinase-like_dom_sf"/>
</dbReference>
<evidence type="ECO:0000256" key="1">
    <source>
        <dbReference type="SAM" id="MobiDB-lite"/>
    </source>
</evidence>
<dbReference type="Gene3D" id="1.10.510.10">
    <property type="entry name" value="Transferase(Phosphotransferase) domain 1"/>
    <property type="match status" value="1"/>
</dbReference>
<dbReference type="InterPro" id="IPR000719">
    <property type="entry name" value="Prot_kinase_dom"/>
</dbReference>
<organism evidence="3 4">
    <name type="scientific">Coccomyxa subellipsoidea</name>
    <dbReference type="NCBI Taxonomy" id="248742"/>
    <lineage>
        <taxon>Eukaryota</taxon>
        <taxon>Viridiplantae</taxon>
        <taxon>Chlorophyta</taxon>
        <taxon>core chlorophytes</taxon>
        <taxon>Trebouxiophyceae</taxon>
        <taxon>Trebouxiophyceae incertae sedis</taxon>
        <taxon>Coccomyxaceae</taxon>
        <taxon>Coccomyxa</taxon>
    </lineage>
</organism>